<evidence type="ECO:0000259" key="1">
    <source>
        <dbReference type="Pfam" id="PF13614"/>
    </source>
</evidence>
<dbReference type="KEGG" id="nmk:CHR53_22995"/>
<dbReference type="GO" id="GO:0005829">
    <property type="term" value="C:cytosol"/>
    <property type="evidence" value="ECO:0007669"/>
    <property type="project" value="TreeGrafter"/>
</dbReference>
<evidence type="ECO:0000313" key="3">
    <source>
        <dbReference type="Proteomes" id="UP000282892"/>
    </source>
</evidence>
<protein>
    <recommendedName>
        <fullName evidence="1">AAA domain-containing protein</fullName>
    </recommendedName>
</protein>
<dbReference type="InterPro" id="IPR027417">
    <property type="entry name" value="P-loop_NTPase"/>
</dbReference>
<dbReference type="STRING" id="1193713.GCA_001636315_01498"/>
<reference evidence="2 3" key="1">
    <citation type="submission" date="2017-07" db="EMBL/GenBank/DDBJ databases">
        <title>The complete genome sequence of Bacillus mesonae strain H20-5, an efficient strain improving plant abiotic stress resistance.</title>
        <authorList>
            <person name="Kim S.Y."/>
            <person name="Song H."/>
            <person name="Sang M.K."/>
            <person name="Weon H.-Y."/>
            <person name="Song J."/>
        </authorList>
    </citation>
    <scope>NUCLEOTIDE SEQUENCE [LARGE SCALE GENOMIC DNA]</scope>
    <source>
        <strain evidence="2 3">H20-5</strain>
    </source>
</reference>
<dbReference type="InterPro" id="IPR025669">
    <property type="entry name" value="AAA_dom"/>
</dbReference>
<dbReference type="Gene3D" id="3.40.50.300">
    <property type="entry name" value="P-loop containing nucleotide triphosphate hydrolases"/>
    <property type="match status" value="1"/>
</dbReference>
<feature type="domain" description="AAA" evidence="1">
    <location>
        <begin position="138"/>
        <end position="303"/>
    </location>
</feature>
<dbReference type="Proteomes" id="UP000282892">
    <property type="component" value="Chromosome"/>
</dbReference>
<dbReference type="GO" id="GO:0051782">
    <property type="term" value="P:negative regulation of cell division"/>
    <property type="evidence" value="ECO:0007669"/>
    <property type="project" value="TreeGrafter"/>
</dbReference>
<gene>
    <name evidence="2" type="ORF">CHR53_22995</name>
</gene>
<dbReference type="Pfam" id="PF13614">
    <property type="entry name" value="AAA_31"/>
    <property type="match status" value="1"/>
</dbReference>
<dbReference type="SUPFAM" id="SSF52540">
    <property type="entry name" value="P-loop containing nucleoside triphosphate hydrolases"/>
    <property type="match status" value="1"/>
</dbReference>
<dbReference type="RefSeq" id="WP_127488536.1">
    <property type="nucleotide sequence ID" value="NZ_CP022572.1"/>
</dbReference>
<dbReference type="GO" id="GO:0009898">
    <property type="term" value="C:cytoplasmic side of plasma membrane"/>
    <property type="evidence" value="ECO:0007669"/>
    <property type="project" value="TreeGrafter"/>
</dbReference>
<name>A0A3Q9QX73_9BACI</name>
<organism evidence="2 3">
    <name type="scientific">Neobacillus mesonae</name>
    <dbReference type="NCBI Taxonomy" id="1193713"/>
    <lineage>
        <taxon>Bacteria</taxon>
        <taxon>Bacillati</taxon>
        <taxon>Bacillota</taxon>
        <taxon>Bacilli</taxon>
        <taxon>Bacillales</taxon>
        <taxon>Bacillaceae</taxon>
        <taxon>Neobacillus</taxon>
    </lineage>
</organism>
<dbReference type="AlphaFoldDB" id="A0A3Q9QX73"/>
<proteinExistence type="predicted"/>
<dbReference type="OrthoDB" id="9794577at2"/>
<dbReference type="PANTHER" id="PTHR43384:SF13">
    <property type="entry name" value="SLR0110 PROTEIN"/>
    <property type="match status" value="1"/>
</dbReference>
<evidence type="ECO:0000313" key="2">
    <source>
        <dbReference type="EMBL" id="AZU63885.1"/>
    </source>
</evidence>
<sequence length="394" mass="44688">MNINWVYFSDTNSPPGEIQTYLEKQHFQLVSTNEINKLHSFVMGSHQTVLFLKAHTLFNVYELCQEISAIYPHVYIILIVPDNLENLRKAMLMGASDTLRSSYELSELSEAISHAKKFMQHRAKMDHTNLNQISKEKSKVIAVASPKGGVGRTVLSVNLAVSFARMGKKVAVIDGNLQFGEVAIYNNVKPKRSIYEWVKEGYGRDHFSITQYMTQVEGNVAVFAAPPRPEFFEGITEKHIKDAIEEAKKFYDIILVDMPVYLSEIHLRCLDLADEIVLLTLNELSSLRLTQLYLETLETINLKGKVKLILNRFVKGQAFEQKRIEEILAKEVFHILPEHVKIVALSIKAGQPFILSNARSNIGKSVLNLSEKLAPKDDGAKQGKKEKKWFKVGK</sequence>
<keyword evidence="3" id="KW-1185">Reference proteome</keyword>
<dbReference type="GO" id="GO:0016887">
    <property type="term" value="F:ATP hydrolysis activity"/>
    <property type="evidence" value="ECO:0007669"/>
    <property type="project" value="TreeGrafter"/>
</dbReference>
<dbReference type="PANTHER" id="PTHR43384">
    <property type="entry name" value="SEPTUM SITE-DETERMINING PROTEIN MIND HOMOLOG, CHLOROPLASTIC-RELATED"/>
    <property type="match status" value="1"/>
</dbReference>
<accession>A0A3Q9QX73</accession>
<dbReference type="GO" id="GO:0005524">
    <property type="term" value="F:ATP binding"/>
    <property type="evidence" value="ECO:0007669"/>
    <property type="project" value="TreeGrafter"/>
</dbReference>
<dbReference type="EMBL" id="CP022572">
    <property type="protein sequence ID" value="AZU63885.1"/>
    <property type="molecule type" value="Genomic_DNA"/>
</dbReference>
<dbReference type="InterPro" id="IPR050625">
    <property type="entry name" value="ParA/MinD_ATPase"/>
</dbReference>